<sequence>MKVLTKPMSSPGRAEKYPPPLMRFLRSNVGSRSRGRSRSSPMFVLRRKTAAIETQEPTSPKVTCMGQVRVRRSKQPGKRTGAPTTKRRCKWIKKAFFCSHFDGKVKPKSLRPVWRKWVMFCRMSFRSKSKIREESSKTESKFGSKSEGFVQEEAEEEEEEEAKVFVSTSSSPPRNALLLTRCRSAPYRSSSLASRFWGSPLASEETEQEEARTTTKTESQNRGDENPTSGRESICRDSDQESRMDPETEEKLGVCKEFDAPINKIRERFMKSEEVKTEEMVTVHPLILTRCKSEPARTGERLDPDMIFLKKRRLGFS</sequence>
<gene>
    <name evidence="1" type="ORF">Pint_35588</name>
</gene>
<dbReference type="EMBL" id="CM047744">
    <property type="protein sequence ID" value="KAJ0028182.1"/>
    <property type="molecule type" value="Genomic_DNA"/>
</dbReference>
<keyword evidence="2" id="KW-1185">Reference proteome</keyword>
<accession>A0ACC0Y199</accession>
<organism evidence="1 2">
    <name type="scientific">Pistacia integerrima</name>
    <dbReference type="NCBI Taxonomy" id="434235"/>
    <lineage>
        <taxon>Eukaryota</taxon>
        <taxon>Viridiplantae</taxon>
        <taxon>Streptophyta</taxon>
        <taxon>Embryophyta</taxon>
        <taxon>Tracheophyta</taxon>
        <taxon>Spermatophyta</taxon>
        <taxon>Magnoliopsida</taxon>
        <taxon>eudicotyledons</taxon>
        <taxon>Gunneridae</taxon>
        <taxon>Pentapetalae</taxon>
        <taxon>rosids</taxon>
        <taxon>malvids</taxon>
        <taxon>Sapindales</taxon>
        <taxon>Anacardiaceae</taxon>
        <taxon>Pistacia</taxon>
    </lineage>
</organism>
<name>A0ACC0Y199_9ROSI</name>
<reference evidence="2" key="1">
    <citation type="journal article" date="2023" name="G3 (Bethesda)">
        <title>Genome assembly and association tests identify interacting loci associated with vigor, precocity, and sex in interspecific pistachio rootstocks.</title>
        <authorList>
            <person name="Palmer W."/>
            <person name="Jacygrad E."/>
            <person name="Sagayaradj S."/>
            <person name="Cavanaugh K."/>
            <person name="Han R."/>
            <person name="Bertier L."/>
            <person name="Beede B."/>
            <person name="Kafkas S."/>
            <person name="Golino D."/>
            <person name="Preece J."/>
            <person name="Michelmore R."/>
        </authorList>
    </citation>
    <scope>NUCLEOTIDE SEQUENCE [LARGE SCALE GENOMIC DNA]</scope>
</reference>
<evidence type="ECO:0000313" key="2">
    <source>
        <dbReference type="Proteomes" id="UP001163603"/>
    </source>
</evidence>
<evidence type="ECO:0000313" key="1">
    <source>
        <dbReference type="EMBL" id="KAJ0028182.1"/>
    </source>
</evidence>
<proteinExistence type="predicted"/>
<dbReference type="Proteomes" id="UP001163603">
    <property type="component" value="Chromosome 9"/>
</dbReference>
<protein>
    <submittedName>
        <fullName evidence="1">Uncharacterized protein</fullName>
    </submittedName>
</protein>
<comment type="caution">
    <text evidence="1">The sequence shown here is derived from an EMBL/GenBank/DDBJ whole genome shotgun (WGS) entry which is preliminary data.</text>
</comment>